<feature type="compositionally biased region" description="Polar residues" evidence="1">
    <location>
        <begin position="200"/>
        <end position="215"/>
    </location>
</feature>
<evidence type="ECO:0000313" key="2">
    <source>
        <dbReference type="EMBL" id="CAD7413762.1"/>
    </source>
</evidence>
<reference evidence="2" key="1">
    <citation type="submission" date="2020-11" db="EMBL/GenBank/DDBJ databases">
        <authorList>
            <person name="Tran Van P."/>
        </authorList>
    </citation>
    <scope>NUCLEOTIDE SEQUENCE</scope>
</reference>
<accession>A0A7R9H955</accession>
<sequence>MEVVLSRKLNTGSVRSDAGISRTEPATAPHADKRDLEAFKAFLMVLRHKYRHQPTILHATIKLLHLYQPEDGPSVYLKCLEVLCVLLGDMEPELLRYLISIIPPPNHSTSLTNRVETLLGASLLHTPQLHVRVLPTIDAQHENCPCKTKMSTTSLSPSRATFDPVVDPDGVYLMPGFSSKDYDLFIIEDADMSWLEGQGSLMNKQDSPSKSQNGDTKTKEHVSDPPMKRESLLQDSSNQVYSKLETRASLKETIVNYKILPECTNESANENAIDPILQSEAEELKEALANSCESFQVVRDKDSQDDSDRYSDSSRTVTNAGSQESSYKGSSDLQIDETSGSDYELIDDTSLNINSNNDNNIVSNIRIVKEDGMEMIRENEFATSLSPKNGTCEDPSMDKSASSPDTTQACGFTPERRSSKTKLEDKVNVTPDRSTDLDDVAIDDTSCDKTNSHSTDINQGKTRSENNIFAPPSSLVAMEHISQPSQPLEEQVEGKGCLNDEMSKRADQMDITAVDDDVKYKENNQENEPAIVVEDDKSVKTSSACLQKRVNDEDLEWTVENVHRVFDFEVKKENLLDVSSDESCSDDNKERNVRIVATFDSKTNEPGRNFPNFGSRAKRSKGYYGPLHDQTSHGRRQDLNTLSEMLETPECAKYVYKSEENKTLKTADKKTPIKEPGISLKGSSFPDSQHRIQMESKDNQYDAGTLKGGGCFQSYSSFPSRIPGGFTGTPVFNRRLVLYRRPRSMFGKCMVSPAAHVMHRMRFPTRSVNPSSTRTARVVDMSARGWTPIRSPVRRIYTCGQSVDPRFLGARGVPDSVTNLTDTEDIAASPEEPDSSTNPQGGQQTNNKRQKLEDIVQVLKKHKGS</sequence>
<feature type="compositionally biased region" description="Basic and acidic residues" evidence="1">
    <location>
        <begin position="298"/>
        <end position="312"/>
    </location>
</feature>
<feature type="compositionally biased region" description="Polar residues" evidence="1">
    <location>
        <begin position="316"/>
        <end position="336"/>
    </location>
</feature>
<gene>
    <name evidence="2" type="ORF">TPSB3V08_LOCUS9231</name>
</gene>
<feature type="region of interest" description="Disordered" evidence="1">
    <location>
        <begin position="810"/>
        <end position="853"/>
    </location>
</feature>
<feature type="region of interest" description="Disordered" evidence="1">
    <location>
        <begin position="199"/>
        <end position="239"/>
    </location>
</feature>
<feature type="region of interest" description="Disordered" evidence="1">
    <location>
        <begin position="447"/>
        <end position="466"/>
    </location>
</feature>
<feature type="compositionally biased region" description="Polar residues" evidence="1">
    <location>
        <begin position="835"/>
        <end position="847"/>
    </location>
</feature>
<feature type="region of interest" description="Disordered" evidence="1">
    <location>
        <begin position="380"/>
        <end position="440"/>
    </location>
</feature>
<organism evidence="2">
    <name type="scientific">Timema poppense</name>
    <name type="common">Walking stick</name>
    <dbReference type="NCBI Taxonomy" id="170557"/>
    <lineage>
        <taxon>Eukaryota</taxon>
        <taxon>Metazoa</taxon>
        <taxon>Ecdysozoa</taxon>
        <taxon>Arthropoda</taxon>
        <taxon>Hexapoda</taxon>
        <taxon>Insecta</taxon>
        <taxon>Pterygota</taxon>
        <taxon>Neoptera</taxon>
        <taxon>Polyneoptera</taxon>
        <taxon>Phasmatodea</taxon>
        <taxon>Timematodea</taxon>
        <taxon>Timematoidea</taxon>
        <taxon>Timematidae</taxon>
        <taxon>Timema</taxon>
    </lineage>
</organism>
<feature type="compositionally biased region" description="Basic and acidic residues" evidence="1">
    <location>
        <begin position="414"/>
        <end position="427"/>
    </location>
</feature>
<feature type="compositionally biased region" description="Basic and acidic residues" evidence="1">
    <location>
        <begin position="216"/>
        <end position="232"/>
    </location>
</feature>
<name>A0A7R9H955_TIMPO</name>
<feature type="region of interest" description="Disordered" evidence="1">
    <location>
        <begin position="298"/>
        <end position="336"/>
    </location>
</feature>
<dbReference type="EMBL" id="OD007197">
    <property type="protein sequence ID" value="CAD7413762.1"/>
    <property type="molecule type" value="Genomic_DNA"/>
</dbReference>
<feature type="compositionally biased region" description="Polar residues" evidence="1">
    <location>
        <begin position="399"/>
        <end position="410"/>
    </location>
</feature>
<feature type="compositionally biased region" description="Polar residues" evidence="1">
    <location>
        <begin position="452"/>
        <end position="466"/>
    </location>
</feature>
<dbReference type="AlphaFoldDB" id="A0A7R9H955"/>
<evidence type="ECO:0000256" key="1">
    <source>
        <dbReference type="SAM" id="MobiDB-lite"/>
    </source>
</evidence>
<proteinExistence type="predicted"/>
<feature type="region of interest" description="Disordered" evidence="1">
    <location>
        <begin position="606"/>
        <end position="634"/>
    </location>
</feature>
<protein>
    <submittedName>
        <fullName evidence="2">Uncharacterized protein</fullName>
    </submittedName>
</protein>